<sequence>MLHEAAIFYFIDKIFHTRQAFTLVIKGRAMGKKSPPNHGGQRRVYGIITVSALHRFALPMWLK</sequence>
<evidence type="ECO:0000313" key="1">
    <source>
        <dbReference type="EMBL" id="OBX73782.1"/>
    </source>
</evidence>
<dbReference type="Proteomes" id="UP000092508">
    <property type="component" value="Unassembled WGS sequence"/>
</dbReference>
<dbReference type="AlphaFoldDB" id="A0A1B8Q987"/>
<name>A0A1B8Q987_9GAMM</name>
<dbReference type="STRING" id="34059.A9308_00820"/>
<evidence type="ECO:0000313" key="2">
    <source>
        <dbReference type="Proteomes" id="UP000092508"/>
    </source>
</evidence>
<organism evidence="1 2">
    <name type="scientific">Faucicola atlantae</name>
    <dbReference type="NCBI Taxonomy" id="34059"/>
    <lineage>
        <taxon>Bacteria</taxon>
        <taxon>Pseudomonadati</taxon>
        <taxon>Pseudomonadota</taxon>
        <taxon>Gammaproteobacteria</taxon>
        <taxon>Moraxellales</taxon>
        <taxon>Moraxellaceae</taxon>
        <taxon>Faucicola</taxon>
    </lineage>
</organism>
<comment type="caution">
    <text evidence="1">The sequence shown here is derived from an EMBL/GenBank/DDBJ whole genome shotgun (WGS) entry which is preliminary data.</text>
</comment>
<protein>
    <submittedName>
        <fullName evidence="1">Uncharacterized protein</fullName>
    </submittedName>
</protein>
<gene>
    <name evidence="1" type="ORF">A9308_00820</name>
</gene>
<accession>A0A1B8Q987</accession>
<reference evidence="1 2" key="1">
    <citation type="submission" date="2016-06" db="EMBL/GenBank/DDBJ databases">
        <title>Draft genome of Moraxella atlantae CCUG 66109.</title>
        <authorList>
            <person name="Salva-Serra F."/>
            <person name="Engstrom-Jakobsson H."/>
            <person name="Thorell K."/>
            <person name="Gonzales-Siles L."/>
            <person name="Karlsson R."/>
            <person name="Boulund F."/>
            <person name="Engstrand L."/>
            <person name="Kristiansson E."/>
            <person name="Moore E."/>
        </authorList>
    </citation>
    <scope>NUCLEOTIDE SEQUENCE [LARGE SCALE GENOMIC DNA]</scope>
    <source>
        <strain evidence="1 2">CCUG 66109</strain>
    </source>
</reference>
<proteinExistence type="predicted"/>
<dbReference type="EMBL" id="LZMZ01000051">
    <property type="protein sequence ID" value="OBX73782.1"/>
    <property type="molecule type" value="Genomic_DNA"/>
</dbReference>